<evidence type="ECO:0000313" key="5">
    <source>
        <dbReference type="EMBL" id="KPU75529.1"/>
    </source>
</evidence>
<dbReference type="PRINTS" id="PR00194">
    <property type="entry name" value="TROPOMYOSIN"/>
</dbReference>
<dbReference type="AlphaFoldDB" id="A0A0P8Y147"/>
<proteinExistence type="inferred from homology"/>
<feature type="compositionally biased region" description="Polar residues" evidence="4">
    <location>
        <begin position="157"/>
        <end position="167"/>
    </location>
</feature>
<accession>A0A0P8Y147</accession>
<feature type="compositionally biased region" description="Pro residues" evidence="4">
    <location>
        <begin position="907"/>
        <end position="923"/>
    </location>
</feature>
<dbReference type="Gene3D" id="1.20.5.170">
    <property type="match status" value="2"/>
</dbReference>
<feature type="compositionally biased region" description="Low complexity" evidence="4">
    <location>
        <begin position="860"/>
        <end position="906"/>
    </location>
</feature>
<feature type="compositionally biased region" description="Basic and acidic residues" evidence="4">
    <location>
        <begin position="404"/>
        <end position="416"/>
    </location>
</feature>
<feature type="region of interest" description="Disordered" evidence="4">
    <location>
        <begin position="563"/>
        <end position="582"/>
    </location>
</feature>
<organism evidence="5 6">
    <name type="scientific">Drosophila ananassae</name>
    <name type="common">Fruit fly</name>
    <dbReference type="NCBI Taxonomy" id="7217"/>
    <lineage>
        <taxon>Eukaryota</taxon>
        <taxon>Metazoa</taxon>
        <taxon>Ecdysozoa</taxon>
        <taxon>Arthropoda</taxon>
        <taxon>Hexapoda</taxon>
        <taxon>Insecta</taxon>
        <taxon>Pterygota</taxon>
        <taxon>Neoptera</taxon>
        <taxon>Endopterygota</taxon>
        <taxon>Diptera</taxon>
        <taxon>Brachycera</taxon>
        <taxon>Muscomorpha</taxon>
        <taxon>Ephydroidea</taxon>
        <taxon>Drosophilidae</taxon>
        <taxon>Drosophila</taxon>
        <taxon>Sophophora</taxon>
    </lineage>
</organism>
<dbReference type="Proteomes" id="UP000007801">
    <property type="component" value="Unassembled WGS sequence"/>
</dbReference>
<dbReference type="Pfam" id="PF00261">
    <property type="entry name" value="Tropomyosin"/>
    <property type="match status" value="1"/>
</dbReference>
<dbReference type="OrthoDB" id="128924at2759"/>
<protein>
    <submittedName>
        <fullName evidence="5">Uncharacterized protein, isoform F</fullName>
    </submittedName>
</protein>
<feature type="compositionally biased region" description="Polar residues" evidence="4">
    <location>
        <begin position="339"/>
        <end position="382"/>
    </location>
</feature>
<keyword evidence="2" id="KW-0175">Coiled coil</keyword>
<feature type="region of interest" description="Disordered" evidence="4">
    <location>
        <begin position="315"/>
        <end position="445"/>
    </location>
</feature>
<comment type="similarity">
    <text evidence="1 3">Belongs to the tropomyosin family.</text>
</comment>
<feature type="compositionally biased region" description="Pro residues" evidence="4">
    <location>
        <begin position="825"/>
        <end position="834"/>
    </location>
</feature>
<evidence type="ECO:0000256" key="4">
    <source>
        <dbReference type="SAM" id="MobiDB-lite"/>
    </source>
</evidence>
<feature type="compositionally biased region" description="Pro residues" evidence="4">
    <location>
        <begin position="934"/>
        <end position="945"/>
    </location>
</feature>
<evidence type="ECO:0000256" key="2">
    <source>
        <dbReference type="ARBA" id="ARBA00023054"/>
    </source>
</evidence>
<feature type="region of interest" description="Disordered" evidence="4">
    <location>
        <begin position="246"/>
        <end position="299"/>
    </location>
</feature>
<feature type="region of interest" description="Disordered" evidence="4">
    <location>
        <begin position="118"/>
        <end position="183"/>
    </location>
</feature>
<name>A0A0P8Y147_DROAN</name>
<feature type="compositionally biased region" description="Low complexity" evidence="4">
    <location>
        <begin position="261"/>
        <end position="273"/>
    </location>
</feature>
<dbReference type="InterPro" id="IPR000533">
    <property type="entry name" value="Tropomyosin"/>
</dbReference>
<feature type="region of interest" description="Disordered" evidence="4">
    <location>
        <begin position="769"/>
        <end position="945"/>
    </location>
</feature>
<dbReference type="SUPFAM" id="SSF57997">
    <property type="entry name" value="Tropomyosin"/>
    <property type="match status" value="1"/>
</dbReference>
<feature type="compositionally biased region" description="Basic residues" evidence="4">
    <location>
        <begin position="129"/>
        <end position="143"/>
    </location>
</feature>
<feature type="compositionally biased region" description="Basic residues" evidence="4">
    <location>
        <begin position="279"/>
        <end position="289"/>
    </location>
</feature>
<dbReference type="CTD" id="41852"/>
<evidence type="ECO:0000256" key="3">
    <source>
        <dbReference type="RuleBase" id="RU004515"/>
    </source>
</evidence>
<feature type="compositionally biased region" description="Low complexity" evidence="4">
    <location>
        <begin position="924"/>
        <end position="933"/>
    </location>
</feature>
<feature type="compositionally biased region" description="Low complexity" evidence="4">
    <location>
        <begin position="782"/>
        <end position="791"/>
    </location>
</feature>
<gene>
    <name evidence="5" type="primary">Dana\GF11453</name>
    <name evidence="5" type="synonym">dana_GLEANR_1151</name>
    <name evidence="5" type="ORF">GF11453</name>
</gene>
<dbReference type="PROSITE" id="PS00326">
    <property type="entry name" value="TROPOMYOSIN"/>
    <property type="match status" value="1"/>
</dbReference>
<evidence type="ECO:0000256" key="1">
    <source>
        <dbReference type="ARBA" id="ARBA00009036"/>
    </source>
</evidence>
<dbReference type="EMBL" id="CH902629">
    <property type="protein sequence ID" value="KPU75529.1"/>
    <property type="molecule type" value="Genomic_DNA"/>
</dbReference>
<evidence type="ECO:0000313" key="6">
    <source>
        <dbReference type="Proteomes" id="UP000007801"/>
    </source>
</evidence>
<dbReference type="FunFam" id="1.20.5.170:FF:000001">
    <property type="entry name" value="Tropomyosin alpha-1 chain isoform 1"/>
    <property type="match status" value="1"/>
</dbReference>
<reference evidence="5 6" key="1">
    <citation type="journal article" date="2007" name="Nature">
        <title>Evolution of genes and genomes on the Drosophila phylogeny.</title>
        <authorList>
            <consortium name="Drosophila 12 Genomes Consortium"/>
            <person name="Clark A.G."/>
            <person name="Eisen M.B."/>
            <person name="Smith D.R."/>
            <person name="Bergman C.M."/>
            <person name="Oliver B."/>
            <person name="Markow T.A."/>
            <person name="Kaufman T.C."/>
            <person name="Kellis M."/>
            <person name="Gelbart W."/>
            <person name="Iyer V.N."/>
            <person name="Pollard D.A."/>
            <person name="Sackton T.B."/>
            <person name="Larracuente A.M."/>
            <person name="Singh N.D."/>
            <person name="Abad J.P."/>
            <person name="Abt D.N."/>
            <person name="Adryan B."/>
            <person name="Aguade M."/>
            <person name="Akashi H."/>
            <person name="Anderson W.W."/>
            <person name="Aquadro C.F."/>
            <person name="Ardell D.H."/>
            <person name="Arguello R."/>
            <person name="Artieri C.G."/>
            <person name="Barbash D.A."/>
            <person name="Barker D."/>
            <person name="Barsanti P."/>
            <person name="Batterham P."/>
            <person name="Batzoglou S."/>
            <person name="Begun D."/>
            <person name="Bhutkar A."/>
            <person name="Blanco E."/>
            <person name="Bosak S.A."/>
            <person name="Bradley R.K."/>
            <person name="Brand A.D."/>
            <person name="Brent M.R."/>
            <person name="Brooks A.N."/>
            <person name="Brown R.H."/>
            <person name="Butlin R.K."/>
            <person name="Caggese C."/>
            <person name="Calvi B.R."/>
            <person name="Bernardo de Carvalho A."/>
            <person name="Caspi A."/>
            <person name="Castrezana S."/>
            <person name="Celniker S.E."/>
            <person name="Chang J.L."/>
            <person name="Chapple C."/>
            <person name="Chatterji S."/>
            <person name="Chinwalla A."/>
            <person name="Civetta A."/>
            <person name="Clifton S.W."/>
            <person name="Comeron J.M."/>
            <person name="Costello J.C."/>
            <person name="Coyne J.A."/>
            <person name="Daub J."/>
            <person name="David R.G."/>
            <person name="Delcher A.L."/>
            <person name="Delehaunty K."/>
            <person name="Do C.B."/>
            <person name="Ebling H."/>
            <person name="Edwards K."/>
            <person name="Eickbush T."/>
            <person name="Evans J.D."/>
            <person name="Filipski A."/>
            <person name="Findeiss S."/>
            <person name="Freyhult E."/>
            <person name="Fulton L."/>
            <person name="Fulton R."/>
            <person name="Garcia A.C."/>
            <person name="Gardiner A."/>
            <person name="Garfield D.A."/>
            <person name="Garvin B.E."/>
            <person name="Gibson G."/>
            <person name="Gilbert D."/>
            <person name="Gnerre S."/>
            <person name="Godfrey J."/>
            <person name="Good R."/>
            <person name="Gotea V."/>
            <person name="Gravely B."/>
            <person name="Greenberg A.J."/>
            <person name="Griffiths-Jones S."/>
            <person name="Gross S."/>
            <person name="Guigo R."/>
            <person name="Gustafson E.A."/>
            <person name="Haerty W."/>
            <person name="Hahn M.W."/>
            <person name="Halligan D.L."/>
            <person name="Halpern A.L."/>
            <person name="Halter G.M."/>
            <person name="Han M.V."/>
            <person name="Heger A."/>
            <person name="Hillier L."/>
            <person name="Hinrichs A.S."/>
            <person name="Holmes I."/>
            <person name="Hoskins R.A."/>
            <person name="Hubisz M.J."/>
            <person name="Hultmark D."/>
            <person name="Huntley M.A."/>
            <person name="Jaffe D.B."/>
            <person name="Jagadeeshan S."/>
            <person name="Jeck W.R."/>
            <person name="Johnson J."/>
            <person name="Jones C.D."/>
            <person name="Jordan W.C."/>
            <person name="Karpen G.H."/>
            <person name="Kataoka E."/>
            <person name="Keightley P.D."/>
            <person name="Kheradpour P."/>
            <person name="Kirkness E.F."/>
            <person name="Koerich L.B."/>
            <person name="Kristiansen K."/>
            <person name="Kudrna D."/>
            <person name="Kulathinal R.J."/>
            <person name="Kumar S."/>
            <person name="Kwok R."/>
            <person name="Lander E."/>
            <person name="Langley C.H."/>
            <person name="Lapoint R."/>
            <person name="Lazzaro B.P."/>
            <person name="Lee S.J."/>
            <person name="Levesque L."/>
            <person name="Li R."/>
            <person name="Lin C.F."/>
            <person name="Lin M.F."/>
            <person name="Lindblad-Toh K."/>
            <person name="Llopart A."/>
            <person name="Long M."/>
            <person name="Low L."/>
            <person name="Lozovsky E."/>
            <person name="Lu J."/>
            <person name="Luo M."/>
            <person name="Machado C.A."/>
            <person name="Makalowski W."/>
            <person name="Marzo M."/>
            <person name="Matsuda M."/>
            <person name="Matzkin L."/>
            <person name="McAllister B."/>
            <person name="McBride C.S."/>
            <person name="McKernan B."/>
            <person name="McKernan K."/>
            <person name="Mendez-Lago M."/>
            <person name="Minx P."/>
            <person name="Mollenhauer M.U."/>
            <person name="Montooth K."/>
            <person name="Mount S.M."/>
            <person name="Mu X."/>
            <person name="Myers E."/>
            <person name="Negre B."/>
            <person name="Newfeld S."/>
            <person name="Nielsen R."/>
            <person name="Noor M.A."/>
            <person name="O'Grady P."/>
            <person name="Pachter L."/>
            <person name="Papaceit M."/>
            <person name="Parisi M.J."/>
            <person name="Parisi M."/>
            <person name="Parts L."/>
            <person name="Pedersen J.S."/>
            <person name="Pesole G."/>
            <person name="Phillippy A.M."/>
            <person name="Ponting C.P."/>
            <person name="Pop M."/>
            <person name="Porcelli D."/>
            <person name="Powell J.R."/>
            <person name="Prohaska S."/>
            <person name="Pruitt K."/>
            <person name="Puig M."/>
            <person name="Quesneville H."/>
            <person name="Ram K.R."/>
            <person name="Rand D."/>
            <person name="Rasmussen M.D."/>
            <person name="Reed L.K."/>
            <person name="Reenan R."/>
            <person name="Reily A."/>
            <person name="Remington K.A."/>
            <person name="Rieger T.T."/>
            <person name="Ritchie M.G."/>
            <person name="Robin C."/>
            <person name="Rogers Y.H."/>
            <person name="Rohde C."/>
            <person name="Rozas J."/>
            <person name="Rubenfield M.J."/>
            <person name="Ruiz A."/>
            <person name="Russo S."/>
            <person name="Salzberg S.L."/>
            <person name="Sanchez-Gracia A."/>
            <person name="Saranga D.J."/>
            <person name="Sato H."/>
            <person name="Schaeffer S.W."/>
            <person name="Schatz M.C."/>
            <person name="Schlenke T."/>
            <person name="Schwartz R."/>
            <person name="Segarra C."/>
            <person name="Singh R.S."/>
            <person name="Sirot L."/>
            <person name="Sirota M."/>
            <person name="Sisneros N.B."/>
            <person name="Smith C.D."/>
            <person name="Smith T.F."/>
            <person name="Spieth J."/>
            <person name="Stage D.E."/>
            <person name="Stark A."/>
            <person name="Stephan W."/>
            <person name="Strausberg R.L."/>
            <person name="Strempel S."/>
            <person name="Sturgill D."/>
            <person name="Sutton G."/>
            <person name="Sutton G.G."/>
            <person name="Tao W."/>
            <person name="Teichmann S."/>
            <person name="Tobari Y.N."/>
            <person name="Tomimura Y."/>
            <person name="Tsolas J.M."/>
            <person name="Valente V.L."/>
            <person name="Venter E."/>
            <person name="Venter J.C."/>
            <person name="Vicario S."/>
            <person name="Vieira F.G."/>
            <person name="Vilella A.J."/>
            <person name="Villasante A."/>
            <person name="Walenz B."/>
            <person name="Wang J."/>
            <person name="Wasserman M."/>
            <person name="Watts T."/>
            <person name="Wilson D."/>
            <person name="Wilson R.K."/>
            <person name="Wing R.A."/>
            <person name="Wolfner M.F."/>
            <person name="Wong A."/>
            <person name="Wong G.K."/>
            <person name="Wu C.I."/>
            <person name="Wu G."/>
            <person name="Yamamoto D."/>
            <person name="Yang H.P."/>
            <person name="Yang S.P."/>
            <person name="Yorke J.A."/>
            <person name="Yoshida K."/>
            <person name="Zdobnov E."/>
            <person name="Zhang P."/>
            <person name="Zhang Y."/>
            <person name="Zimin A.V."/>
            <person name="Baldwin J."/>
            <person name="Abdouelleil A."/>
            <person name="Abdulkadir J."/>
            <person name="Abebe A."/>
            <person name="Abera B."/>
            <person name="Abreu J."/>
            <person name="Acer S.C."/>
            <person name="Aftuck L."/>
            <person name="Alexander A."/>
            <person name="An P."/>
            <person name="Anderson E."/>
            <person name="Anderson S."/>
            <person name="Arachi H."/>
            <person name="Azer M."/>
            <person name="Bachantsang P."/>
            <person name="Barry A."/>
            <person name="Bayul T."/>
            <person name="Berlin A."/>
            <person name="Bessette D."/>
            <person name="Bloom T."/>
            <person name="Blye J."/>
            <person name="Boguslavskiy L."/>
            <person name="Bonnet C."/>
            <person name="Boukhgalter B."/>
            <person name="Bourzgui I."/>
            <person name="Brown A."/>
            <person name="Cahill P."/>
            <person name="Channer S."/>
            <person name="Cheshatsang Y."/>
            <person name="Chuda L."/>
            <person name="Citroen M."/>
            <person name="Collymore A."/>
            <person name="Cooke P."/>
            <person name="Costello M."/>
            <person name="D'Aco K."/>
            <person name="Daza R."/>
            <person name="De Haan G."/>
            <person name="DeGray S."/>
            <person name="DeMaso C."/>
            <person name="Dhargay N."/>
            <person name="Dooley K."/>
            <person name="Dooley E."/>
            <person name="Doricent M."/>
            <person name="Dorje P."/>
            <person name="Dorjee K."/>
            <person name="Dupes A."/>
            <person name="Elong R."/>
            <person name="Falk J."/>
            <person name="Farina A."/>
            <person name="Faro S."/>
            <person name="Ferguson D."/>
            <person name="Fisher S."/>
            <person name="Foley C.D."/>
            <person name="Franke A."/>
            <person name="Friedrich D."/>
            <person name="Gadbois L."/>
            <person name="Gearin G."/>
            <person name="Gearin C.R."/>
            <person name="Giannoukos G."/>
            <person name="Goode T."/>
            <person name="Graham J."/>
            <person name="Grandbois E."/>
            <person name="Grewal S."/>
            <person name="Gyaltsen K."/>
            <person name="Hafez N."/>
            <person name="Hagos B."/>
            <person name="Hall J."/>
            <person name="Henson C."/>
            <person name="Hollinger A."/>
            <person name="Honan T."/>
            <person name="Huard M.D."/>
            <person name="Hughes L."/>
            <person name="Hurhula B."/>
            <person name="Husby M.E."/>
            <person name="Kamat A."/>
            <person name="Kanga B."/>
            <person name="Kashin S."/>
            <person name="Khazanovich D."/>
            <person name="Kisner P."/>
            <person name="Lance K."/>
            <person name="Lara M."/>
            <person name="Lee W."/>
            <person name="Lennon N."/>
            <person name="Letendre F."/>
            <person name="LeVine R."/>
            <person name="Lipovsky A."/>
            <person name="Liu X."/>
            <person name="Liu J."/>
            <person name="Liu S."/>
            <person name="Lokyitsang T."/>
            <person name="Lokyitsang Y."/>
            <person name="Lubonja R."/>
            <person name="Lui A."/>
            <person name="MacDonald P."/>
            <person name="Magnisalis V."/>
            <person name="Maru K."/>
            <person name="Matthews C."/>
            <person name="McCusker W."/>
            <person name="McDonough S."/>
            <person name="Mehta T."/>
            <person name="Meldrim J."/>
            <person name="Meneus L."/>
            <person name="Mihai O."/>
            <person name="Mihalev A."/>
            <person name="Mihova T."/>
            <person name="Mittelman R."/>
            <person name="Mlenga V."/>
            <person name="Montmayeur A."/>
            <person name="Mulrain L."/>
            <person name="Navidi A."/>
            <person name="Naylor J."/>
            <person name="Negash T."/>
            <person name="Nguyen T."/>
            <person name="Nguyen N."/>
            <person name="Nicol R."/>
            <person name="Norbu C."/>
            <person name="Norbu N."/>
            <person name="Novod N."/>
            <person name="O'Neill B."/>
            <person name="Osman S."/>
            <person name="Markiewicz E."/>
            <person name="Oyono O.L."/>
            <person name="Patti C."/>
            <person name="Phunkhang P."/>
            <person name="Pierre F."/>
            <person name="Priest M."/>
            <person name="Raghuraman S."/>
            <person name="Rege F."/>
            <person name="Reyes R."/>
            <person name="Rise C."/>
            <person name="Rogov P."/>
            <person name="Ross K."/>
            <person name="Ryan E."/>
            <person name="Settipalli S."/>
            <person name="Shea T."/>
            <person name="Sherpa N."/>
            <person name="Shi L."/>
            <person name="Shih D."/>
            <person name="Sparrow T."/>
            <person name="Spaulding J."/>
            <person name="Stalker J."/>
            <person name="Stange-Thomann N."/>
            <person name="Stavropoulos S."/>
            <person name="Stone C."/>
            <person name="Strader C."/>
            <person name="Tesfaye S."/>
            <person name="Thomson T."/>
            <person name="Thoulutsang Y."/>
            <person name="Thoulutsang D."/>
            <person name="Topham K."/>
            <person name="Topping I."/>
            <person name="Tsamla T."/>
            <person name="Vassiliev H."/>
            <person name="Vo A."/>
            <person name="Wangchuk T."/>
            <person name="Wangdi T."/>
            <person name="Weiand M."/>
            <person name="Wilkinson J."/>
            <person name="Wilson A."/>
            <person name="Yadav S."/>
            <person name="Young G."/>
            <person name="Yu Q."/>
            <person name="Zembek L."/>
            <person name="Zhong D."/>
            <person name="Zimmer A."/>
            <person name="Zwirko Z."/>
            <person name="Jaffe D.B."/>
            <person name="Alvarez P."/>
            <person name="Brockman W."/>
            <person name="Butler J."/>
            <person name="Chin C."/>
            <person name="Gnerre S."/>
            <person name="Grabherr M."/>
            <person name="Kleber M."/>
            <person name="Mauceli E."/>
            <person name="MacCallum I."/>
        </authorList>
    </citation>
    <scope>NUCLEOTIDE SEQUENCE [LARGE SCALE GENOMIC DNA]</scope>
    <source>
        <strain evidence="6">Tucson 14024-0371.13</strain>
    </source>
</reference>
<feature type="compositionally biased region" description="Low complexity" evidence="4">
    <location>
        <begin position="811"/>
        <end position="820"/>
    </location>
</feature>
<dbReference type="GeneID" id="6494317"/>
<keyword evidence="6" id="KW-1185">Reference proteome</keyword>
<feature type="compositionally biased region" description="Gly residues" evidence="4">
    <location>
        <begin position="792"/>
        <end position="810"/>
    </location>
</feature>
<dbReference type="PANTHER" id="PTHR19269">
    <property type="entry name" value="TROPOMYOSIN"/>
    <property type="match status" value="1"/>
</dbReference>
<sequence length="945" mass="102522">MYEKTLNIGTAKVNNAYEWQKVSYNSKNNQTVAKPKQQQKQPHAAKTIKISAKNATKAPPPTTTATVPTLPLLKSIAVKPQKQNPNPNQNQSQQIKFVGSATRRQTLAHQIKRAHRHLLTSGGQDKPQKTGKQKQQKQPRKKQLLGSDKQKQHQKRGTATTKSIPSHRNTRRSRCHSDGAQSGLSSRWCSIEEQLNVLDDLLYYCDEEAEQYLAQLYEKYQEQLRCNSIDSSCRTRSCSPGSDFWSDTDSENMSQHDDDSSTSGTGSHSTGHSLVPSSLKRRGHQHHPRFSGTRRPNVPNVQEILAALYRGDSKSALSNLRGETPPEDQKEEDQKQQENQKTSRSTLSLPLSESVTNSLGSNSPTPTDESSVQDESALNTPTAGEGVPPPAPPSTSKSKKKKREKGEKSEKSEKSDRKKKSSSSSSSGKKERSKRSSANPMELSSDSLATDLSAGAIDEGIALADDDDNQVAEWSKLRCTSESAEVVAEREARRNKGRCADYPGLAFGRSIFSSDTMMKFNIIRNELHNIMNTQLKRAESEVAALNRRIQLLEEDLERSEERLGSATAKLSEASQAADESERARKILENRALADEERMDALENQLKEARFLAEEADKKYDEVARKLAMVEADLERAEERAEQGENKIVELEEELRVVGNNLKSLEVSEEKANQREEEYKNQIKTLNTRLKEAEARAEFAERSVQKLQKEVDRLEDELIKEIEHYALIGDSLDWTFVELMGMPPFYNERYPKPPTPELTEEEIAALEAAAAAEAEAKARAEELAALGEDAGAAGEGGEAAGAGPAEGGAAGEGAAEPAAPAEPERIPTPPPPPPFEYAKDLPPEGAEVPYVKNAEPGDILPVPAEGAPVEGVPAEGAPVEGAPAEGAPAPAEGEAPPAAPAADGDAAAPPPPPAEGEAAPPPPADAAAPAEAEAPAPPPAEDAPPA</sequence>